<comment type="caution">
    <text evidence="1">The sequence shown here is derived from an EMBL/GenBank/DDBJ whole genome shotgun (WGS) entry which is preliminary data.</text>
</comment>
<dbReference type="RefSeq" id="WP_155348771.1">
    <property type="nucleotide sequence ID" value="NZ_BAAAHM010000016.1"/>
</dbReference>
<evidence type="ECO:0000313" key="1">
    <source>
        <dbReference type="EMBL" id="GES23909.1"/>
    </source>
</evidence>
<accession>A0A5M3XV49</accession>
<dbReference type="OrthoDB" id="5189174at2"/>
<reference evidence="1 2" key="1">
    <citation type="submission" date="2019-10" db="EMBL/GenBank/DDBJ databases">
        <title>Whole genome shotgun sequence of Acrocarpospora pleiomorpha NBRC 16267.</title>
        <authorList>
            <person name="Ichikawa N."/>
            <person name="Kimura A."/>
            <person name="Kitahashi Y."/>
            <person name="Komaki H."/>
            <person name="Oguchi A."/>
        </authorList>
    </citation>
    <scope>NUCLEOTIDE SEQUENCE [LARGE SCALE GENOMIC DNA]</scope>
    <source>
        <strain evidence="1 2">NBRC 16267</strain>
    </source>
</reference>
<organism evidence="1 2">
    <name type="scientific">Acrocarpospora pleiomorpha</name>
    <dbReference type="NCBI Taxonomy" id="90975"/>
    <lineage>
        <taxon>Bacteria</taxon>
        <taxon>Bacillati</taxon>
        <taxon>Actinomycetota</taxon>
        <taxon>Actinomycetes</taxon>
        <taxon>Streptosporangiales</taxon>
        <taxon>Streptosporangiaceae</taxon>
        <taxon>Acrocarpospora</taxon>
    </lineage>
</organism>
<protein>
    <submittedName>
        <fullName evidence="1">Uncharacterized protein</fullName>
    </submittedName>
</protein>
<sequence length="183" mass="18704">MTILGIDAGTPDVAAAEHLIHDLVTMLGPPALACTHFVRTGRPHVAVTLVVDPDVRPEQLAEYGVAWGDRRTGPEELAAGASQAVAEFEAGGGRAVVFAGSAGISGVLTVAELVERSAIDQVSVLASPSPAGPEVVLDTRGYLRPERKGGVLTLATTPGLLPDGSVGLVPFEILDVRACCGGH</sequence>
<gene>
    <name evidence="1" type="ORF">Aple_068080</name>
</gene>
<proteinExistence type="predicted"/>
<name>A0A5M3XV49_9ACTN</name>
<dbReference type="AlphaFoldDB" id="A0A5M3XV49"/>
<dbReference type="EMBL" id="BLAF01000046">
    <property type="protein sequence ID" value="GES23909.1"/>
    <property type="molecule type" value="Genomic_DNA"/>
</dbReference>
<evidence type="ECO:0000313" key="2">
    <source>
        <dbReference type="Proteomes" id="UP000377595"/>
    </source>
</evidence>
<keyword evidence="2" id="KW-1185">Reference proteome</keyword>
<dbReference type="Proteomes" id="UP000377595">
    <property type="component" value="Unassembled WGS sequence"/>
</dbReference>